<organism evidence="10 11">
    <name type="scientific">Sessilibacter corallicola</name>
    <dbReference type="NCBI Taxonomy" id="2904075"/>
    <lineage>
        <taxon>Bacteria</taxon>
        <taxon>Pseudomonadati</taxon>
        <taxon>Pseudomonadota</taxon>
        <taxon>Gammaproteobacteria</taxon>
        <taxon>Cellvibrionales</taxon>
        <taxon>Cellvibrionaceae</taxon>
        <taxon>Sessilibacter</taxon>
    </lineage>
</organism>
<accession>A0ABQ0A5W6</accession>
<keyword evidence="11" id="KW-1185">Reference proteome</keyword>
<evidence type="ECO:0000256" key="5">
    <source>
        <dbReference type="ARBA" id="ARBA00022692"/>
    </source>
</evidence>
<reference evidence="10 11" key="1">
    <citation type="submission" date="2024-04" db="EMBL/GenBank/DDBJ databases">
        <title>Draft genome sequence of Sessilibacter corallicola NBRC 116591.</title>
        <authorList>
            <person name="Miyakawa T."/>
            <person name="Kusuya Y."/>
            <person name="Miura T."/>
        </authorList>
    </citation>
    <scope>NUCLEOTIDE SEQUENCE [LARGE SCALE GENOMIC DNA]</scope>
    <source>
        <strain evidence="10 11">KU-00831-HH</strain>
    </source>
</reference>
<dbReference type="InterPro" id="IPR051907">
    <property type="entry name" value="DoxX-like_oxidoreductase"/>
</dbReference>
<evidence type="ECO:0000256" key="8">
    <source>
        <dbReference type="SAM" id="Phobius"/>
    </source>
</evidence>
<protein>
    <recommendedName>
        <fullName evidence="4">Methylamine utilization protein MauE</fullName>
    </recommendedName>
</protein>
<evidence type="ECO:0000256" key="3">
    <source>
        <dbReference type="ARBA" id="ARBA00004856"/>
    </source>
</evidence>
<dbReference type="PANTHER" id="PTHR33452:SF1">
    <property type="entry name" value="INNER MEMBRANE PROTEIN YPHA-RELATED"/>
    <property type="match status" value="1"/>
</dbReference>
<comment type="caution">
    <text evidence="10">The sequence shown here is derived from an EMBL/GenBank/DDBJ whole genome shotgun (WGS) entry which is preliminary data.</text>
</comment>
<dbReference type="InterPro" id="IPR009908">
    <property type="entry name" value="Methylamine_util_MauE"/>
</dbReference>
<feature type="transmembrane region" description="Helical" evidence="8">
    <location>
        <begin position="12"/>
        <end position="33"/>
    </location>
</feature>
<evidence type="ECO:0000256" key="6">
    <source>
        <dbReference type="ARBA" id="ARBA00022989"/>
    </source>
</evidence>
<dbReference type="Proteomes" id="UP001465153">
    <property type="component" value="Unassembled WGS sequence"/>
</dbReference>
<gene>
    <name evidence="10" type="ORF">NBRC116591_08380</name>
</gene>
<name>A0ABQ0A5W6_9GAMM</name>
<comment type="pathway">
    <text evidence="3">One-carbon metabolism; methylamine degradation.</text>
</comment>
<evidence type="ECO:0000313" key="10">
    <source>
        <dbReference type="EMBL" id="GAA6167028.1"/>
    </source>
</evidence>
<proteinExistence type="predicted"/>
<evidence type="ECO:0000256" key="2">
    <source>
        <dbReference type="ARBA" id="ARBA00004141"/>
    </source>
</evidence>
<dbReference type="Pfam" id="PF07291">
    <property type="entry name" value="MauE"/>
    <property type="match status" value="1"/>
</dbReference>
<evidence type="ECO:0000313" key="11">
    <source>
        <dbReference type="Proteomes" id="UP001465153"/>
    </source>
</evidence>
<sequence>MHTNWPIVHLMMRLILGLLFFMAGYWKVFILSVKTHTEKFFIEGFAEHWIPEWLLVTLGYGVPYFELITGFLIIVGLQLRATLIGVGFLLVMTTYGHTLQQPLFDIDGHTFTRLILIVFLLLAPLDANRYSLDFLLKRRS</sequence>
<comment type="subcellular location">
    <subcellularLocation>
        <location evidence="2">Membrane</location>
        <topology evidence="2">Multi-pass membrane protein</topology>
    </subcellularLocation>
</comment>
<feature type="domain" description="Methylamine utilisation protein MauE" evidence="9">
    <location>
        <begin position="8"/>
        <end position="95"/>
    </location>
</feature>
<keyword evidence="7 8" id="KW-0472">Membrane</keyword>
<dbReference type="RefSeq" id="WP_353301778.1">
    <property type="nucleotide sequence ID" value="NZ_BAABWN010000002.1"/>
</dbReference>
<evidence type="ECO:0000256" key="4">
    <source>
        <dbReference type="ARBA" id="ARBA00019078"/>
    </source>
</evidence>
<feature type="transmembrane region" description="Helical" evidence="8">
    <location>
        <begin position="111"/>
        <end position="130"/>
    </location>
</feature>
<keyword evidence="6 8" id="KW-1133">Transmembrane helix</keyword>
<dbReference type="PANTHER" id="PTHR33452">
    <property type="entry name" value="OXIDOREDUCTASE CATD-RELATED"/>
    <property type="match status" value="1"/>
</dbReference>
<evidence type="ECO:0000256" key="7">
    <source>
        <dbReference type="ARBA" id="ARBA00023136"/>
    </source>
</evidence>
<feature type="transmembrane region" description="Helical" evidence="8">
    <location>
        <begin position="53"/>
        <end position="74"/>
    </location>
</feature>
<evidence type="ECO:0000259" key="9">
    <source>
        <dbReference type="Pfam" id="PF07291"/>
    </source>
</evidence>
<comment type="function">
    <text evidence="1">May be specifically involved in the processing, transport, and/or maturation of the MADH beta-subunit.</text>
</comment>
<keyword evidence="5 8" id="KW-0812">Transmembrane</keyword>
<evidence type="ECO:0000256" key="1">
    <source>
        <dbReference type="ARBA" id="ARBA00003475"/>
    </source>
</evidence>
<feature type="transmembrane region" description="Helical" evidence="8">
    <location>
        <begin position="81"/>
        <end position="99"/>
    </location>
</feature>
<dbReference type="EMBL" id="BAABWN010000002">
    <property type="protein sequence ID" value="GAA6167028.1"/>
    <property type="molecule type" value="Genomic_DNA"/>
</dbReference>